<accession>A0A6B9HCG5</accession>
<evidence type="ECO:0000313" key="2">
    <source>
        <dbReference type="EMBL" id="QGY72735.1"/>
    </source>
</evidence>
<reference evidence="2" key="1">
    <citation type="journal article" date="2020" name="ACS Chem. Biol.">
        <title>Genome Mining and Heterologous Expression Reveal Two Distinct Families of Lasso Peptides Highly Conserved in Endofungal Bacteria.</title>
        <authorList>
            <person name="Bratovanov E.V."/>
            <person name="Ishida K."/>
            <person name="Heinze B."/>
            <person name="Pidot S.J."/>
            <person name="Stinear T.P."/>
            <person name="Hegemann J.D."/>
            <person name="Marahiel M.A."/>
            <person name="Hertweck C."/>
        </authorList>
    </citation>
    <scope>NUCLEOTIDE SEQUENCE</scope>
    <source>
        <strain evidence="2">B2</strain>
    </source>
</reference>
<dbReference type="AlphaFoldDB" id="A0A6B9HCG5"/>
<protein>
    <submittedName>
        <fullName evidence="2">Uncharacterized protein</fullName>
    </submittedName>
</protein>
<name>A0A6B9HCG5_9BURK</name>
<sequence length="222" mass="24432">MGHSRSSSATYARPQDHRTGLTLTSLRNTQHRTQILNHRFEAARSQPALSLLIHHASHGGKFAGSMRHAAPARASQRSALHNSRNSYRLCGVSGSINVKYGAAKRHSSSVTPLGSPVMAYGVSNDEERNMRVPCAHRRAQSVPVNQIGQSNQRMLQVDLLAQRLAKQISLWHRRLRTHPNLVEICRNLASICLPLANPTTPFWLQSLTAPASADYSGPANKI</sequence>
<proteinExistence type="predicted"/>
<dbReference type="EMBL" id="MN695281">
    <property type="protein sequence ID" value="QGY72735.1"/>
    <property type="molecule type" value="Genomic_DNA"/>
</dbReference>
<feature type="region of interest" description="Disordered" evidence="1">
    <location>
        <begin position="1"/>
        <end position="21"/>
    </location>
</feature>
<evidence type="ECO:0000256" key="1">
    <source>
        <dbReference type="SAM" id="MobiDB-lite"/>
    </source>
</evidence>
<organism evidence="2">
    <name type="scientific">Mycetohabitans sp</name>
    <dbReference type="NCBI Taxonomy" id="2571162"/>
    <lineage>
        <taxon>Bacteria</taxon>
        <taxon>Pseudomonadati</taxon>
        <taxon>Pseudomonadota</taxon>
        <taxon>Betaproteobacteria</taxon>
        <taxon>Burkholderiales</taxon>
        <taxon>Burkholderiaceae</taxon>
        <taxon>Mycetohabitans</taxon>
    </lineage>
</organism>
<feature type="compositionally biased region" description="Polar residues" evidence="1">
    <location>
        <begin position="1"/>
        <end position="10"/>
    </location>
</feature>